<evidence type="ECO:0000259" key="3">
    <source>
        <dbReference type="Pfam" id="PF13458"/>
    </source>
</evidence>
<reference evidence="4" key="1">
    <citation type="submission" date="2019-09" db="EMBL/GenBank/DDBJ databases">
        <title>Characterisation of the sponge microbiome using genome-centric metagenomics.</title>
        <authorList>
            <person name="Engelberts J.P."/>
            <person name="Robbins S.J."/>
            <person name="De Goeij J.M."/>
            <person name="Aranda M."/>
            <person name="Bell S.C."/>
            <person name="Webster N.S."/>
        </authorList>
    </citation>
    <scope>NUCLEOTIDE SEQUENCE</scope>
    <source>
        <strain evidence="4">SB0664_bin_27</strain>
    </source>
</reference>
<comment type="caution">
    <text evidence="4">The sequence shown here is derived from an EMBL/GenBank/DDBJ whole genome shotgun (WGS) entry which is preliminary data.</text>
</comment>
<evidence type="ECO:0000256" key="1">
    <source>
        <dbReference type="ARBA" id="ARBA00010062"/>
    </source>
</evidence>
<organism evidence="4">
    <name type="scientific">Caldilineaceae bacterium SB0664_bin_27</name>
    <dbReference type="NCBI Taxonomy" id="2605260"/>
    <lineage>
        <taxon>Bacteria</taxon>
        <taxon>Bacillati</taxon>
        <taxon>Chloroflexota</taxon>
        <taxon>Caldilineae</taxon>
        <taxon>Caldilineales</taxon>
        <taxon>Caldilineaceae</taxon>
    </lineage>
</organism>
<dbReference type="InterPro" id="IPR028081">
    <property type="entry name" value="Leu-bd"/>
</dbReference>
<evidence type="ECO:0000313" key="4">
    <source>
        <dbReference type="EMBL" id="MXY95498.1"/>
    </source>
</evidence>
<dbReference type="Gene3D" id="3.40.50.2300">
    <property type="match status" value="2"/>
</dbReference>
<dbReference type="PROSITE" id="PS51257">
    <property type="entry name" value="PROKAR_LIPOPROTEIN"/>
    <property type="match status" value="1"/>
</dbReference>
<evidence type="ECO:0000256" key="2">
    <source>
        <dbReference type="ARBA" id="ARBA00022729"/>
    </source>
</evidence>
<gene>
    <name evidence="4" type="ORF">F4Y42_18840</name>
</gene>
<name>A0A6B0Z1I7_9CHLR</name>
<dbReference type="EMBL" id="VXRG01000157">
    <property type="protein sequence ID" value="MXY95498.1"/>
    <property type="molecule type" value="Genomic_DNA"/>
</dbReference>
<dbReference type="CDD" id="cd06342">
    <property type="entry name" value="PBP1_ABC_LIVBP-like"/>
    <property type="match status" value="1"/>
</dbReference>
<dbReference type="InterPro" id="IPR051010">
    <property type="entry name" value="BCAA_transport"/>
</dbReference>
<feature type="domain" description="Leucine-binding protein" evidence="3">
    <location>
        <begin position="60"/>
        <end position="385"/>
    </location>
</feature>
<comment type="similarity">
    <text evidence="1">Belongs to the leucine-binding protein family.</text>
</comment>
<dbReference type="PANTHER" id="PTHR30483:SF6">
    <property type="entry name" value="PERIPLASMIC BINDING PROTEIN OF ABC TRANSPORTER FOR NATURAL AMINO ACIDS"/>
    <property type="match status" value="1"/>
</dbReference>
<protein>
    <submittedName>
        <fullName evidence="4">ABC transporter substrate-binding protein</fullName>
    </submittedName>
</protein>
<dbReference type="AlphaFoldDB" id="A0A6B0Z1I7"/>
<dbReference type="PANTHER" id="PTHR30483">
    <property type="entry name" value="LEUCINE-SPECIFIC-BINDING PROTEIN"/>
    <property type="match status" value="1"/>
</dbReference>
<dbReference type="Pfam" id="PF13458">
    <property type="entry name" value="Peripla_BP_6"/>
    <property type="match status" value="1"/>
</dbReference>
<proteinExistence type="inferred from homology"/>
<keyword evidence="2" id="KW-0732">Signal</keyword>
<sequence>MTTKRGSRIAVLHWFSLLAALILAGACVPVDYESSPLGTVVVGGGEEIQIRALGTLTRAGDLGVPSQRGVALALADYGPIKGHGVSMGAGLDSLCSAEGGAAAAETVLGDGQVVGVVGTSCSVAAAAASPILSEAGLVMVAPSTTSPSLTSDLRGNAGANYHAGYHRVASNDLYQAEAVADFVYNELGLRTMAAIHDGDPYTSGLTAAFKTAFEALGGTVAVATVNKGDTDMLPVLTEIAAAGPEGLFMPIFPEEAGPVLRQSSEVDGLAGLVRIGGGGLLVSDFLALPESEGLYFAGPTLDFGSNVNGATGRSGDELNAAYQERYGEYSTSAYLAHAYDATTILLRAIEETAVEVGDALYIDRAKLREALGGTSGFSGIIGTISCDGFGDCGTGRVQISQHTSSTMTDVEGLPVVYRYAP</sequence>
<dbReference type="SUPFAM" id="SSF53822">
    <property type="entry name" value="Periplasmic binding protein-like I"/>
    <property type="match status" value="1"/>
</dbReference>
<accession>A0A6B0Z1I7</accession>
<dbReference type="InterPro" id="IPR028082">
    <property type="entry name" value="Peripla_BP_I"/>
</dbReference>